<protein>
    <submittedName>
        <fullName evidence="2">KAP family NTPase</fullName>
    </submittedName>
</protein>
<dbReference type="PANTHER" id="PTHR22674">
    <property type="entry name" value="NTPASE, KAP FAMILY P-LOOP DOMAIN-CONTAINING 1"/>
    <property type="match status" value="1"/>
</dbReference>
<name>A0ABY4BCH6_9BACT</name>
<evidence type="ECO:0000259" key="1">
    <source>
        <dbReference type="Pfam" id="PF07693"/>
    </source>
</evidence>
<dbReference type="SUPFAM" id="SSF52540">
    <property type="entry name" value="P-loop containing nucleoside triphosphate hydrolases"/>
    <property type="match status" value="1"/>
</dbReference>
<accession>A0ABY4BCH6</accession>
<dbReference type="RefSeq" id="WP_243520383.1">
    <property type="nucleotide sequence ID" value="NZ_CP094535.1"/>
</dbReference>
<evidence type="ECO:0000313" key="3">
    <source>
        <dbReference type="Proteomes" id="UP000831390"/>
    </source>
</evidence>
<proteinExistence type="predicted"/>
<reference evidence="2 3" key="1">
    <citation type="submission" date="2022-03" db="EMBL/GenBank/DDBJ databases">
        <title>Hymenobactersp. isolated from the air.</title>
        <authorList>
            <person name="Won M."/>
            <person name="Kwon S.-W."/>
        </authorList>
    </citation>
    <scope>NUCLEOTIDE SEQUENCE [LARGE SCALE GENOMIC DNA]</scope>
    <source>
        <strain evidence="2 3">KACC 22596</strain>
        <plasmid evidence="2 3">unnamed1</plasmid>
    </source>
</reference>
<dbReference type="Pfam" id="PF07693">
    <property type="entry name" value="KAP_NTPase"/>
    <property type="match status" value="1"/>
</dbReference>
<dbReference type="Proteomes" id="UP000831390">
    <property type="component" value="Plasmid unnamed1"/>
</dbReference>
<feature type="domain" description="KAP NTPase" evidence="1">
    <location>
        <begin position="15"/>
        <end position="385"/>
    </location>
</feature>
<dbReference type="InterPro" id="IPR011646">
    <property type="entry name" value="KAP_P-loop"/>
</dbReference>
<dbReference type="InterPro" id="IPR027417">
    <property type="entry name" value="P-loop_NTPase"/>
</dbReference>
<evidence type="ECO:0000313" key="2">
    <source>
        <dbReference type="EMBL" id="UOE36479.1"/>
    </source>
</evidence>
<keyword evidence="3" id="KW-1185">Reference proteome</keyword>
<sequence>MHADLLETLVLDDTILPVTIGVFGDWGSGKSSIMRMMEARLNALDDDTVCLYFNGWVFEGYDDAKAALLDSILKAFNDEKRFGPEVKAKVAQLFKSVNWMRVMGLGFKNVALPLILAHMGGPAGLMAAVSSALPTGIAEKLGQAFGGKKKKKDDDDKEEKIDFSALVKEAPDEKAMLVREFRQKFEELLAETKIKRLVVLIDDLDRCSPERLIENLEAIKLFLNVPKTAFVIGADPRIVKHAIEYRYKSRLTADEPSQADARTERISDQFVKDYLEKLIQIPYHLPRLSDSEVETYLSLLFCEKHLAVPTYGHVLSAFEKFRTANRYGAFGFADINSLMTTKEAEELKRNAPLVTSLAPVITEGLKGNPRQIKRFLNSFTLRTRLANVAKFTAFRLDVLGKLMVLEYIEPDLFRQVYDWQATQDGESKELTELERVATEGKAEDIKGQFGAQWTSTRVVRWLKVEPKLAEVDLRDYFWLSRDQLSGSISGASLIPPLIKTLFRELMEHASETILRTSAQQATSSLKEHEQALLLDMLAQEVIKRPAGKGHRVLIDLIIAGMPAALSAYKSALLKTSHEDIPFSLHNTLRLNAGKVPALLELYRVYAPTSKIGKAIAGATK</sequence>
<dbReference type="EMBL" id="CP094535">
    <property type="protein sequence ID" value="UOE36479.1"/>
    <property type="molecule type" value="Genomic_DNA"/>
</dbReference>
<organism evidence="2 3">
    <name type="scientific">Hymenobacter monticola</name>
    <dbReference type="NCBI Taxonomy" id="1705399"/>
    <lineage>
        <taxon>Bacteria</taxon>
        <taxon>Pseudomonadati</taxon>
        <taxon>Bacteroidota</taxon>
        <taxon>Cytophagia</taxon>
        <taxon>Cytophagales</taxon>
        <taxon>Hymenobacteraceae</taxon>
        <taxon>Hymenobacter</taxon>
    </lineage>
</organism>
<dbReference type="Gene3D" id="3.40.50.300">
    <property type="entry name" value="P-loop containing nucleotide triphosphate hydrolases"/>
    <property type="match status" value="1"/>
</dbReference>
<keyword evidence="2" id="KW-0614">Plasmid</keyword>
<dbReference type="InterPro" id="IPR052754">
    <property type="entry name" value="NTPase_KAP_P-loop"/>
</dbReference>
<gene>
    <name evidence="2" type="ORF">MTP16_23615</name>
</gene>
<geneLocation type="plasmid" evidence="2 3">
    <name>unnamed1</name>
</geneLocation>
<dbReference type="PANTHER" id="PTHR22674:SF6">
    <property type="entry name" value="NTPASE KAP FAMILY P-LOOP DOMAIN-CONTAINING PROTEIN 1"/>
    <property type="match status" value="1"/>
</dbReference>